<dbReference type="SUPFAM" id="SSF140663">
    <property type="entry name" value="TTHA0068-like"/>
    <property type="match status" value="1"/>
</dbReference>
<accession>A0ABY8QEE4</accession>
<dbReference type="RefSeq" id="WP_282299012.1">
    <property type="nucleotide sequence ID" value="NZ_CP124616.1"/>
</dbReference>
<dbReference type="Gene3D" id="1.10.3450.10">
    <property type="entry name" value="TTHA0068-like"/>
    <property type="match status" value="1"/>
</dbReference>
<dbReference type="Proteomes" id="UP001241605">
    <property type="component" value="Chromosome"/>
</dbReference>
<protein>
    <submittedName>
        <fullName evidence="1">DUF309 domain-containing protein</fullName>
    </submittedName>
</protein>
<dbReference type="Pfam" id="PF03745">
    <property type="entry name" value="DUF309"/>
    <property type="match status" value="1"/>
</dbReference>
<gene>
    <name evidence="1" type="ORF">QF118_10485</name>
</gene>
<dbReference type="InterPro" id="IPR023203">
    <property type="entry name" value="TTHA0068_sf"/>
</dbReference>
<evidence type="ECO:0000313" key="2">
    <source>
        <dbReference type="Proteomes" id="UP001241605"/>
    </source>
</evidence>
<sequence>MQDWRPPHAYVPGQTPRHAEALFDPFKQIADPLEASPAWSLGLNLLQDGYFWEAHELLEPVWMAAPENSGTKCLVQGVIQLANARLKVRMDRPRAAARLLLQARGLLDEAFVRGGACLMGLTRKDADRMYEESRRECVL</sequence>
<keyword evidence="2" id="KW-1185">Reference proteome</keyword>
<name>A0ABY8QEE4_9RHOB</name>
<reference evidence="1 2" key="1">
    <citation type="submission" date="2023-05" db="EMBL/GenBank/DDBJ databases">
        <title>YMD87, complete Genome.</title>
        <authorList>
            <person name="Zhang J."/>
            <person name="Xu X."/>
        </authorList>
    </citation>
    <scope>NUCLEOTIDE SEQUENCE [LARGE SCALE GENOMIC DNA]</scope>
    <source>
        <strain evidence="1 2">YMD87</strain>
    </source>
</reference>
<dbReference type="EMBL" id="CP124616">
    <property type="protein sequence ID" value="WGW02378.1"/>
    <property type="molecule type" value="Genomic_DNA"/>
</dbReference>
<organism evidence="1 2">
    <name type="scientific">Tropicibacter oceani</name>
    <dbReference type="NCBI Taxonomy" id="3058420"/>
    <lineage>
        <taxon>Bacteria</taxon>
        <taxon>Pseudomonadati</taxon>
        <taxon>Pseudomonadota</taxon>
        <taxon>Alphaproteobacteria</taxon>
        <taxon>Rhodobacterales</taxon>
        <taxon>Roseobacteraceae</taxon>
        <taxon>Tropicibacter</taxon>
    </lineage>
</organism>
<evidence type="ECO:0000313" key="1">
    <source>
        <dbReference type="EMBL" id="WGW02378.1"/>
    </source>
</evidence>
<dbReference type="InterPro" id="IPR005500">
    <property type="entry name" value="DUF309"/>
</dbReference>
<proteinExistence type="predicted"/>